<evidence type="ECO:0000259" key="1">
    <source>
        <dbReference type="PROSITE" id="PS50188"/>
    </source>
</evidence>
<feature type="domain" description="B30.2/SPRY" evidence="1">
    <location>
        <begin position="1"/>
        <end position="131"/>
    </location>
</feature>
<dbReference type="SUPFAM" id="SSF49899">
    <property type="entry name" value="Concanavalin A-like lectins/glucanases"/>
    <property type="match status" value="1"/>
</dbReference>
<dbReference type="EnsemblMetazoa" id="SCAU008375-RA">
    <property type="protein sequence ID" value="SCAU008375-PA"/>
    <property type="gene ID" value="SCAU008375"/>
</dbReference>
<dbReference type="InterPro" id="IPR050672">
    <property type="entry name" value="FBXO45-Fsn/SPSB_families"/>
</dbReference>
<dbReference type="GO" id="GO:0043161">
    <property type="term" value="P:proteasome-mediated ubiquitin-dependent protein catabolic process"/>
    <property type="evidence" value="ECO:0007669"/>
    <property type="project" value="TreeGrafter"/>
</dbReference>
<dbReference type="Proteomes" id="UP000095300">
    <property type="component" value="Unassembled WGS sequence"/>
</dbReference>
<dbReference type="AlphaFoldDB" id="A0A1I8PIK8"/>
<dbReference type="SMART" id="SM00449">
    <property type="entry name" value="SPRY"/>
    <property type="match status" value="1"/>
</dbReference>
<keyword evidence="3" id="KW-1185">Reference proteome</keyword>
<proteinExistence type="predicted"/>
<dbReference type="InterPro" id="IPR043136">
    <property type="entry name" value="B30.2/SPRY_sf"/>
</dbReference>
<sequence>MMHFWEIRVLTPLSGTDVMFGIGTDNVDLTEYKFHFASALGSNDQSWAFSYEGKIHHNGQQTTYGQKFSQGCVVGILLDRSRGQLEFFLNRRSLGVAFTNICNDPHVKLYPMVCSTAAKSAIRLINASSQIECLQLRAFRAMSKQPKALEELKRMPGLRNILNNYWFLAPPVRYSQQSRNAQFDMLDEAVLSNKTRRGRKQKLNDDDIDMDDLYRNAHKIALHQYGESDDEPTLNEYFDEYFHYLLKALEELKRMPGLRNILNNYWFLAPPVRYSQQSRNAQFDMLDEAVLSNKTRRGRKQKLNDDDIDMDDLYRNAHKIALHQYGESDDEPTLNEYFDEYFHYLL</sequence>
<reference evidence="2" key="1">
    <citation type="submission" date="2020-05" db="UniProtKB">
        <authorList>
            <consortium name="EnsemblMetazoa"/>
        </authorList>
    </citation>
    <scope>IDENTIFICATION</scope>
    <source>
        <strain evidence="2">USDA</strain>
    </source>
</reference>
<protein>
    <recommendedName>
        <fullName evidence="1">B30.2/SPRY domain-containing protein</fullName>
    </recommendedName>
</protein>
<name>A0A1I8PIK8_STOCA</name>
<evidence type="ECO:0000313" key="3">
    <source>
        <dbReference type="Proteomes" id="UP000095300"/>
    </source>
</evidence>
<organism evidence="2 3">
    <name type="scientific">Stomoxys calcitrans</name>
    <name type="common">Stable fly</name>
    <name type="synonym">Conops calcitrans</name>
    <dbReference type="NCBI Taxonomy" id="35570"/>
    <lineage>
        <taxon>Eukaryota</taxon>
        <taxon>Metazoa</taxon>
        <taxon>Ecdysozoa</taxon>
        <taxon>Arthropoda</taxon>
        <taxon>Hexapoda</taxon>
        <taxon>Insecta</taxon>
        <taxon>Pterygota</taxon>
        <taxon>Neoptera</taxon>
        <taxon>Endopterygota</taxon>
        <taxon>Diptera</taxon>
        <taxon>Brachycera</taxon>
        <taxon>Muscomorpha</taxon>
        <taxon>Muscoidea</taxon>
        <taxon>Muscidae</taxon>
        <taxon>Stomoxys</taxon>
    </lineage>
</organism>
<evidence type="ECO:0000313" key="2">
    <source>
        <dbReference type="EnsemblMetazoa" id="SCAU008375-PA"/>
    </source>
</evidence>
<dbReference type="VEuPathDB" id="VectorBase:SCAU008375"/>
<dbReference type="PANTHER" id="PTHR12245:SF5">
    <property type="entry name" value="SPRY DOMAIN-CONTAINING SOCS BOX PROTEIN 3"/>
    <property type="match status" value="1"/>
</dbReference>
<dbReference type="Pfam" id="PF00622">
    <property type="entry name" value="SPRY"/>
    <property type="match status" value="1"/>
</dbReference>
<accession>A0A1I8PIK8</accession>
<dbReference type="InterPro" id="IPR003877">
    <property type="entry name" value="SPRY_dom"/>
</dbReference>
<dbReference type="PROSITE" id="PS50188">
    <property type="entry name" value="B302_SPRY"/>
    <property type="match status" value="1"/>
</dbReference>
<dbReference type="STRING" id="35570.A0A1I8PIK8"/>
<dbReference type="InterPro" id="IPR013320">
    <property type="entry name" value="ConA-like_dom_sf"/>
</dbReference>
<dbReference type="PANTHER" id="PTHR12245">
    <property type="entry name" value="SPRY DOMAIN CONTAINING SOCS BOX PROTEIN"/>
    <property type="match status" value="1"/>
</dbReference>
<dbReference type="Gene3D" id="2.60.120.920">
    <property type="match status" value="1"/>
</dbReference>
<dbReference type="InterPro" id="IPR001870">
    <property type="entry name" value="B30.2/SPRY"/>
</dbReference>
<dbReference type="GO" id="GO:0019005">
    <property type="term" value="C:SCF ubiquitin ligase complex"/>
    <property type="evidence" value="ECO:0007669"/>
    <property type="project" value="TreeGrafter"/>
</dbReference>